<dbReference type="Proteomes" id="UP000244013">
    <property type="component" value="Unassembled WGS sequence"/>
</dbReference>
<name>A0A2T5U0Z7_9SPHN</name>
<comment type="caution">
    <text evidence="1">The sequence shown here is derived from an EMBL/GenBank/DDBJ whole genome shotgun (WGS) entry which is preliminary data.</text>
</comment>
<protein>
    <submittedName>
        <fullName evidence="1">Uncharacterized protein</fullName>
    </submittedName>
</protein>
<dbReference type="AlphaFoldDB" id="A0A2T5U0Z7"/>
<evidence type="ECO:0000313" key="2">
    <source>
        <dbReference type="Proteomes" id="UP000244013"/>
    </source>
</evidence>
<dbReference type="GeneID" id="91008011"/>
<proteinExistence type="predicted"/>
<accession>A0A2T5U0Z7</accession>
<dbReference type="RefSeq" id="WP_146173358.1">
    <property type="nucleotide sequence ID" value="NZ_QAYE01000008.1"/>
</dbReference>
<dbReference type="OrthoDB" id="8456979at2"/>
<evidence type="ECO:0000313" key="1">
    <source>
        <dbReference type="EMBL" id="PTW45183.1"/>
    </source>
</evidence>
<dbReference type="EMBL" id="QAYE01000008">
    <property type="protein sequence ID" value="PTW45183.1"/>
    <property type="molecule type" value="Genomic_DNA"/>
</dbReference>
<reference evidence="1 2" key="1">
    <citation type="submission" date="2018-04" db="EMBL/GenBank/DDBJ databases">
        <title>Genomic Encyclopedia of Type Strains, Phase III (KMG-III): the genomes of soil and plant-associated and newly described type strains.</title>
        <authorList>
            <person name="Whitman W."/>
        </authorList>
    </citation>
    <scope>NUCLEOTIDE SEQUENCE [LARGE SCALE GENOMIC DNA]</scope>
    <source>
        <strain evidence="1 2">MA-olki</strain>
    </source>
</reference>
<sequence>MSEDTISPGMLVAGAEYHRRLKKLGLHPEALMWARDLKQKQYCLIMVWSGVDKYGPLALSELLFSAYRKAVLPRSIDPFIVNVFSYQQNLAQVLVADWPKDAVNCLLVDGVTLNAGEYQDRRIAEEHADYRIQRDWVYTAQTKKRPSYEVGRDWERFQRNVTSMAA</sequence>
<organism evidence="1 2">
    <name type="scientific">Sphingomonas faeni</name>
    <dbReference type="NCBI Taxonomy" id="185950"/>
    <lineage>
        <taxon>Bacteria</taxon>
        <taxon>Pseudomonadati</taxon>
        <taxon>Pseudomonadota</taxon>
        <taxon>Alphaproteobacteria</taxon>
        <taxon>Sphingomonadales</taxon>
        <taxon>Sphingomonadaceae</taxon>
        <taxon>Sphingomonas</taxon>
    </lineage>
</organism>
<gene>
    <name evidence="1" type="ORF">C8J25_108280</name>
</gene>